<organism evidence="6 7">
    <name type="scientific">Candidatus Avimonoglobus intestinipullorum</name>
    <dbReference type="NCBI Taxonomy" id="2840699"/>
    <lineage>
        <taxon>Bacteria</taxon>
        <taxon>Bacillati</taxon>
        <taxon>Bacillota</taxon>
        <taxon>Clostridia</taxon>
        <taxon>Eubacteriales</taxon>
        <taxon>Candidatus Avimonoglobus</taxon>
    </lineage>
</organism>
<dbReference type="GO" id="GO:0003677">
    <property type="term" value="F:DNA binding"/>
    <property type="evidence" value="ECO:0007669"/>
    <property type="project" value="UniProtKB-KW"/>
</dbReference>
<dbReference type="PANTHER" id="PTHR43132">
    <property type="entry name" value="ARSENICAL RESISTANCE OPERON REPRESSOR ARSR-RELATED"/>
    <property type="match status" value="1"/>
</dbReference>
<evidence type="ECO:0000313" key="7">
    <source>
        <dbReference type="Proteomes" id="UP000824111"/>
    </source>
</evidence>
<dbReference type="CDD" id="cd00090">
    <property type="entry name" value="HTH_ARSR"/>
    <property type="match status" value="1"/>
</dbReference>
<dbReference type="InterPro" id="IPR001845">
    <property type="entry name" value="HTH_ArsR_DNA-bd_dom"/>
</dbReference>
<comment type="caution">
    <text evidence="6">The sequence shown here is derived from an EMBL/GenBank/DDBJ whole genome shotgun (WGS) entry which is preliminary data.</text>
</comment>
<reference evidence="6" key="2">
    <citation type="journal article" date="2021" name="PeerJ">
        <title>Extensive microbial diversity within the chicken gut microbiome revealed by metagenomics and culture.</title>
        <authorList>
            <person name="Gilroy R."/>
            <person name="Ravi A."/>
            <person name="Getino M."/>
            <person name="Pursley I."/>
            <person name="Horton D.L."/>
            <person name="Alikhan N.F."/>
            <person name="Baker D."/>
            <person name="Gharbi K."/>
            <person name="Hall N."/>
            <person name="Watson M."/>
            <person name="Adriaenssens E.M."/>
            <person name="Foster-Nyarko E."/>
            <person name="Jarju S."/>
            <person name="Secka A."/>
            <person name="Antonio M."/>
            <person name="Oren A."/>
            <person name="Chaudhuri R.R."/>
            <person name="La Ragione R."/>
            <person name="Hildebrand F."/>
            <person name="Pallen M.J."/>
        </authorList>
    </citation>
    <scope>NUCLEOTIDE SEQUENCE</scope>
    <source>
        <strain evidence="6">ChiSjej4B22-9803</strain>
    </source>
</reference>
<dbReference type="InterPro" id="IPR018334">
    <property type="entry name" value="ArsR_HTH"/>
</dbReference>
<dbReference type="AlphaFoldDB" id="A0A9D1LWJ8"/>
<name>A0A9D1LWJ8_9FIRM</name>
<dbReference type="Pfam" id="PF01022">
    <property type="entry name" value="HTH_5"/>
    <property type="match status" value="1"/>
</dbReference>
<evidence type="ECO:0000256" key="3">
    <source>
        <dbReference type="ARBA" id="ARBA00023163"/>
    </source>
</evidence>
<dbReference type="InterPro" id="IPR051011">
    <property type="entry name" value="Metal_resp_trans_reg"/>
</dbReference>
<keyword evidence="1" id="KW-0805">Transcription regulation</keyword>
<keyword evidence="2" id="KW-0238">DNA-binding</keyword>
<dbReference type="PROSITE" id="PS50987">
    <property type="entry name" value="HTH_ARSR_2"/>
    <property type="match status" value="1"/>
</dbReference>
<dbReference type="EMBL" id="DVND01000207">
    <property type="protein sequence ID" value="HIU49338.1"/>
    <property type="molecule type" value="Genomic_DNA"/>
</dbReference>
<dbReference type="SUPFAM" id="SSF46785">
    <property type="entry name" value="Winged helix' DNA-binding domain"/>
    <property type="match status" value="1"/>
</dbReference>
<dbReference type="SMART" id="SM00418">
    <property type="entry name" value="HTH_ARSR"/>
    <property type="match status" value="1"/>
</dbReference>
<dbReference type="NCBIfam" id="NF033788">
    <property type="entry name" value="HTH_metalloreg"/>
    <property type="match status" value="1"/>
</dbReference>
<dbReference type="InterPro" id="IPR036390">
    <property type="entry name" value="WH_DNA-bd_sf"/>
</dbReference>
<dbReference type="Proteomes" id="UP000824111">
    <property type="component" value="Unassembled WGS sequence"/>
</dbReference>
<evidence type="ECO:0000256" key="2">
    <source>
        <dbReference type="ARBA" id="ARBA00023125"/>
    </source>
</evidence>
<gene>
    <name evidence="6" type="ORF">IAB04_08210</name>
</gene>
<sequence length="121" mass="14123">MEVEPVEEVKCEHCKYNRGILDKLKKEMPSEELVSELSDVFKVFGDATRIKILWVLFDKEVCVFDIAEEIGMSQSAVSHQLRVLKQARLVKSRRDGKNTFYSLDDEHVKRIIEQVMIHITE</sequence>
<accession>A0A9D1LWJ8</accession>
<keyword evidence="4" id="KW-0105">Cadmium resistance</keyword>
<dbReference type="PANTHER" id="PTHR43132:SF6">
    <property type="entry name" value="HTH-TYPE TRANSCRIPTIONAL REPRESSOR CZRA"/>
    <property type="match status" value="1"/>
</dbReference>
<dbReference type="Gene3D" id="1.10.10.10">
    <property type="entry name" value="Winged helix-like DNA-binding domain superfamily/Winged helix DNA-binding domain"/>
    <property type="match status" value="1"/>
</dbReference>
<dbReference type="GO" id="GO:0003700">
    <property type="term" value="F:DNA-binding transcription factor activity"/>
    <property type="evidence" value="ECO:0007669"/>
    <property type="project" value="InterPro"/>
</dbReference>
<evidence type="ECO:0000259" key="5">
    <source>
        <dbReference type="PROSITE" id="PS50987"/>
    </source>
</evidence>
<keyword evidence="3" id="KW-0804">Transcription</keyword>
<evidence type="ECO:0000313" key="6">
    <source>
        <dbReference type="EMBL" id="HIU49338.1"/>
    </source>
</evidence>
<reference evidence="6" key="1">
    <citation type="submission" date="2020-10" db="EMBL/GenBank/DDBJ databases">
        <authorList>
            <person name="Gilroy R."/>
        </authorList>
    </citation>
    <scope>NUCLEOTIDE SEQUENCE</scope>
    <source>
        <strain evidence="6">ChiSjej4B22-9803</strain>
    </source>
</reference>
<dbReference type="PROSITE" id="PS00846">
    <property type="entry name" value="HTH_ARSR_1"/>
    <property type="match status" value="1"/>
</dbReference>
<dbReference type="PRINTS" id="PR00778">
    <property type="entry name" value="HTHARSR"/>
</dbReference>
<evidence type="ECO:0000256" key="1">
    <source>
        <dbReference type="ARBA" id="ARBA00023015"/>
    </source>
</evidence>
<evidence type="ECO:0000256" key="4">
    <source>
        <dbReference type="ARBA" id="ARBA00043263"/>
    </source>
</evidence>
<feature type="domain" description="HTH arsR-type" evidence="5">
    <location>
        <begin position="29"/>
        <end position="121"/>
    </location>
</feature>
<dbReference type="GO" id="GO:0046686">
    <property type="term" value="P:response to cadmium ion"/>
    <property type="evidence" value="ECO:0007669"/>
    <property type="project" value="UniProtKB-KW"/>
</dbReference>
<proteinExistence type="predicted"/>
<protein>
    <submittedName>
        <fullName evidence="6">Helix-turn-helix transcriptional regulator</fullName>
    </submittedName>
</protein>
<dbReference type="InterPro" id="IPR011991">
    <property type="entry name" value="ArsR-like_HTH"/>
</dbReference>
<dbReference type="InterPro" id="IPR036388">
    <property type="entry name" value="WH-like_DNA-bd_sf"/>
</dbReference>